<feature type="domain" description="DUF11" evidence="2">
    <location>
        <begin position="51"/>
        <end position="156"/>
    </location>
</feature>
<evidence type="ECO:0000259" key="3">
    <source>
        <dbReference type="Pfam" id="PF19081"/>
    </source>
</evidence>
<name>A0A7C9B8Q2_9BACT</name>
<evidence type="ECO:0000256" key="1">
    <source>
        <dbReference type="SAM" id="MobiDB-lite"/>
    </source>
</evidence>
<evidence type="ECO:0000313" key="5">
    <source>
        <dbReference type="Proteomes" id="UP000479293"/>
    </source>
</evidence>
<proteinExistence type="predicted"/>
<dbReference type="PANTHER" id="PTHR34819">
    <property type="entry name" value="LARGE CYSTEINE-RICH PERIPLASMIC PROTEIN OMCB"/>
    <property type="match status" value="1"/>
</dbReference>
<dbReference type="AlphaFoldDB" id="A0A7C9B8Q2"/>
<feature type="domain" description="Ig-like" evidence="3">
    <location>
        <begin position="197"/>
        <end position="276"/>
    </location>
</feature>
<dbReference type="EMBL" id="WHLY01000002">
    <property type="protein sequence ID" value="MPR32822.1"/>
    <property type="molecule type" value="Genomic_DNA"/>
</dbReference>
<gene>
    <name evidence="4" type="ORF">GBK04_05485</name>
</gene>
<sequence length="913" mass="93745">MVDGVTVAVVNSDSTLTIKGPGSYTFLSTSGVLYPASGFCAIEVVPGAFFDLALSKSLAPGQASTVTAGSLVKFRLTVSNEGNMEALQIALSDSLPEGMTLADTSWTASGGFATLNVPLAGPLYPGATAFIDITLQVDSSFTSGTLTNFAQIKDASCATDEPVIDIDSTPDNGFNNGEDDDDSESISISQCPTITLTTSSDKVICEGESVVLNVTASESGATIDWYTVPTGGTPFVTTASEADQTLSPTQTTTYYVEGSLQDDCKSARVPITVTVNAKPTIPVAPGNIQNICPDTTADLTTIDLTASTPGGFFEWREGMLSTSALVDDPTKVEAGTYYICEKSVEGCYGSAQAVVVNIVPCDCQLEYSVAAGVDQEVCAGMPISVTATTSGTVSGIIWTTSGTGTFANADSLNTTYTPSAADIAAGEIALTVTTNDPDGDDTCVPKMDALTVVIIPQPAPAYGVACDDTLICVGKSTKLLGFAPGYTINWYTTPTGGTPIGTTPSGGKLTVSPSATTTYYAEAIGDKGCSSEERTPVTVVVQPCSSDLAIVKTVLTPAPYSAGQEINYSLTVTSLAVGNASNVTVEDVLPASLLYVASAPAGEYNAETGVWTIGNMINGSNRVLVITAKIQDNASGDITNTAIVKSPDNDPGNTSNDTSSVTIRVGNLADLMLAKKVSTVNPALGESITYTLEVSNNGPQRATNIEVTDQLPAGLEFVSSTDFSKTGNLLKGTIDSIEVGDTKTLTFLAKVVSGTSITNIAQISKSDQKDPDSTPGNGYSNGEDDEASVTVNTGCPTIDPPIIACAQTTICVGTSVTLTAVGCKNGTVKWSNGMEGVSITLPIDQTTTFTAVCQKDECNSIPSNPITINVANTVKPVLASNVSSVCEGGSATLTAANCNGVLVWSTGATGTPW</sequence>
<reference evidence="4 5" key="1">
    <citation type="submission" date="2019-10" db="EMBL/GenBank/DDBJ databases">
        <title>Draft Genome Sequence of Cytophagaceae sp. SJW1-29.</title>
        <authorList>
            <person name="Choi A."/>
        </authorList>
    </citation>
    <scope>NUCLEOTIDE SEQUENCE [LARGE SCALE GENOMIC DNA]</scope>
    <source>
        <strain evidence="4 5">SJW1-29</strain>
    </source>
</reference>
<comment type="caution">
    <text evidence="4">The sequence shown here is derived from an EMBL/GenBank/DDBJ whole genome shotgun (WGS) entry which is preliminary data.</text>
</comment>
<evidence type="ECO:0000259" key="2">
    <source>
        <dbReference type="Pfam" id="PF01345"/>
    </source>
</evidence>
<dbReference type="NCBIfam" id="TIGR01451">
    <property type="entry name" value="B_ant_repeat"/>
    <property type="match status" value="3"/>
</dbReference>
<dbReference type="PANTHER" id="PTHR34819:SF3">
    <property type="entry name" value="CELL SURFACE PROTEIN"/>
    <property type="match status" value="1"/>
</dbReference>
<feature type="region of interest" description="Disordered" evidence="1">
    <location>
        <begin position="764"/>
        <end position="792"/>
    </location>
</feature>
<dbReference type="Gene3D" id="2.60.40.3080">
    <property type="match status" value="1"/>
</dbReference>
<keyword evidence="5" id="KW-1185">Reference proteome</keyword>
<feature type="region of interest" description="Disordered" evidence="1">
    <location>
        <begin position="163"/>
        <end position="186"/>
    </location>
</feature>
<dbReference type="Pfam" id="PF01345">
    <property type="entry name" value="DUF11"/>
    <property type="match status" value="3"/>
</dbReference>
<dbReference type="InterPro" id="IPR001434">
    <property type="entry name" value="OmcB-like_DUF11"/>
</dbReference>
<dbReference type="InterPro" id="IPR051172">
    <property type="entry name" value="Chlamydia_OmcB"/>
</dbReference>
<feature type="domain" description="DUF11" evidence="2">
    <location>
        <begin position="670"/>
        <end position="774"/>
    </location>
</feature>
<protein>
    <submittedName>
        <fullName evidence="4">DUF11 domain-containing protein</fullName>
    </submittedName>
</protein>
<feature type="domain" description="Ig-like" evidence="3">
    <location>
        <begin position="467"/>
        <end position="543"/>
    </location>
</feature>
<feature type="domain" description="DUF11" evidence="2">
    <location>
        <begin position="547"/>
        <end position="663"/>
    </location>
</feature>
<dbReference type="InterPro" id="IPR047589">
    <property type="entry name" value="DUF11_rpt"/>
</dbReference>
<organism evidence="4 5">
    <name type="scientific">Salmonirosea aquatica</name>
    <dbReference type="NCBI Taxonomy" id="2654236"/>
    <lineage>
        <taxon>Bacteria</taxon>
        <taxon>Pseudomonadati</taxon>
        <taxon>Bacteroidota</taxon>
        <taxon>Cytophagia</taxon>
        <taxon>Cytophagales</taxon>
        <taxon>Spirosomataceae</taxon>
        <taxon>Salmonirosea</taxon>
    </lineage>
</organism>
<accession>A0A7C9B8Q2</accession>
<dbReference type="InterPro" id="IPR044023">
    <property type="entry name" value="Ig_7"/>
</dbReference>
<evidence type="ECO:0000313" key="4">
    <source>
        <dbReference type="EMBL" id="MPR32822.1"/>
    </source>
</evidence>
<dbReference type="Proteomes" id="UP000479293">
    <property type="component" value="Unassembled WGS sequence"/>
</dbReference>
<dbReference type="Pfam" id="PF19081">
    <property type="entry name" value="Ig_7"/>
    <property type="match status" value="2"/>
</dbReference>